<evidence type="ECO:0000313" key="5">
    <source>
        <dbReference type="EMBL" id="CAF0786331.1"/>
    </source>
</evidence>
<feature type="compositionally biased region" description="Polar residues" evidence="2">
    <location>
        <begin position="379"/>
        <end position="393"/>
    </location>
</feature>
<feature type="compositionally biased region" description="Polar residues" evidence="2">
    <location>
        <begin position="342"/>
        <end position="364"/>
    </location>
</feature>
<name>A0A813P468_9BILA</name>
<dbReference type="EMBL" id="CAJNOT010000029">
    <property type="protein sequence ID" value="CAF0786331.1"/>
    <property type="molecule type" value="Genomic_DNA"/>
</dbReference>
<dbReference type="SMART" id="SM00360">
    <property type="entry name" value="RRM"/>
    <property type="match status" value="1"/>
</dbReference>
<dbReference type="InterPro" id="IPR035979">
    <property type="entry name" value="RBD_domain_sf"/>
</dbReference>
<evidence type="ECO:0000259" key="3">
    <source>
        <dbReference type="PROSITE" id="PS50102"/>
    </source>
</evidence>
<sequence>MTSKKQKKGKTIPLTDFLAAESKLVTVRATNWSEIVDSEEAEVKPIVVDIGILPTAPRSAHDFDFSTVPTNPPFVAHVANLSFEVDDEGLRRIFADLNPKTARVIRDGIRSRGIGLVEFETRDNLIEGLKRSDKEVYGRKIRINISDKPDLHSDSGRGTFGNNRSNRGGGEERPEMADRWKRAEPRPDDTSDDRPSGGFNRDRQNRGDHGRPSMGNTSRDGQHGNDYGFGYPRTRDDRGSGGGGGGNRDYNRQGQRNRYQDDTNRPSGGGDRPHYAGRYSDTRDTRDRKAANDDTRDDQREPPRERQRLQLQPRTKPVEENQPLSGSSSSINNIGQSSISNPDESPSPITNKPTQQIEDSSLNENPDENQEQESRDSNDNTSRVNTSDEQSTVKPARGAGASIFGGAKPVDTTARELEIERKMKEFQMTASETSADNEDKGTSSRPSHNRGSERDAYRGKRSSQNDEGRSGHGADYHHKREFSGGRQYEDEGRKRNDDHRRGGDGGGGGGHDRDRYGGDGGGGGHDRDRYGGDGGGGGHDRDRYGGHDRDRYGGPSRRDNESGRKGKYNHHNQSERDNERGNYRPRDRDDRNQDTSEHNNPGRSSNNNFNTESQSRNQPRGTTRRTVQTEDASHKLQLSNKFGMLDDDDPDNNKDENDDVRSPNIDG</sequence>
<accession>A0A813P468</accession>
<dbReference type="Gene3D" id="3.30.70.330">
    <property type="match status" value="1"/>
</dbReference>
<evidence type="ECO:0000256" key="1">
    <source>
        <dbReference type="PROSITE-ProRule" id="PRU00176"/>
    </source>
</evidence>
<keyword evidence="6" id="KW-1185">Reference proteome</keyword>
<keyword evidence="1" id="KW-0694">RNA-binding</keyword>
<evidence type="ECO:0000256" key="2">
    <source>
        <dbReference type="SAM" id="MobiDB-lite"/>
    </source>
</evidence>
<dbReference type="PROSITE" id="PS50102">
    <property type="entry name" value="RRM"/>
    <property type="match status" value="1"/>
</dbReference>
<reference evidence="4" key="1">
    <citation type="submission" date="2021-02" db="EMBL/GenBank/DDBJ databases">
        <authorList>
            <person name="Nowell W R."/>
        </authorList>
    </citation>
    <scope>NUCLEOTIDE SEQUENCE</scope>
</reference>
<dbReference type="InterPro" id="IPR012677">
    <property type="entry name" value="Nucleotide-bd_a/b_plait_sf"/>
</dbReference>
<evidence type="ECO:0000313" key="6">
    <source>
        <dbReference type="Proteomes" id="UP000663870"/>
    </source>
</evidence>
<gene>
    <name evidence="4" type="ORF">JXQ802_LOCUS1387</name>
    <name evidence="5" type="ORF">ZHD862_LOCUS1665</name>
</gene>
<dbReference type="Proteomes" id="UP000663864">
    <property type="component" value="Unassembled WGS sequence"/>
</dbReference>
<feature type="region of interest" description="Disordered" evidence="2">
    <location>
        <begin position="147"/>
        <end position="667"/>
    </location>
</feature>
<dbReference type="EMBL" id="CAJNOL010000015">
    <property type="protein sequence ID" value="CAF0745667.1"/>
    <property type="molecule type" value="Genomic_DNA"/>
</dbReference>
<feature type="compositionally biased region" description="Basic and acidic residues" evidence="2">
    <location>
        <begin position="572"/>
        <end position="597"/>
    </location>
</feature>
<protein>
    <recommendedName>
        <fullName evidence="3">RRM domain-containing protein</fullName>
    </recommendedName>
</protein>
<feature type="compositionally biased region" description="Basic and acidic residues" evidence="2">
    <location>
        <begin position="169"/>
        <end position="211"/>
    </location>
</feature>
<feature type="compositionally biased region" description="Polar residues" evidence="2">
    <location>
        <begin position="611"/>
        <end position="626"/>
    </location>
</feature>
<proteinExistence type="predicted"/>
<feature type="compositionally biased region" description="Basic and acidic residues" evidence="2">
    <location>
        <begin position="413"/>
        <end position="425"/>
    </location>
</feature>
<feature type="compositionally biased region" description="Basic and acidic residues" evidence="2">
    <location>
        <begin position="651"/>
        <end position="661"/>
    </location>
</feature>
<feature type="domain" description="RRM" evidence="3">
    <location>
        <begin position="74"/>
        <end position="148"/>
    </location>
</feature>
<organism evidence="4 6">
    <name type="scientific">Rotaria sordida</name>
    <dbReference type="NCBI Taxonomy" id="392033"/>
    <lineage>
        <taxon>Eukaryota</taxon>
        <taxon>Metazoa</taxon>
        <taxon>Spiralia</taxon>
        <taxon>Gnathifera</taxon>
        <taxon>Rotifera</taxon>
        <taxon>Eurotatoria</taxon>
        <taxon>Bdelloidea</taxon>
        <taxon>Philodinida</taxon>
        <taxon>Philodinidae</taxon>
        <taxon>Rotaria</taxon>
    </lineage>
</organism>
<feature type="compositionally biased region" description="Low complexity" evidence="2">
    <location>
        <begin position="325"/>
        <end position="341"/>
    </location>
</feature>
<dbReference type="Pfam" id="PF00076">
    <property type="entry name" value="RRM_1"/>
    <property type="match status" value="1"/>
</dbReference>
<comment type="caution">
    <text evidence="4">The sequence shown here is derived from an EMBL/GenBank/DDBJ whole genome shotgun (WGS) entry which is preliminary data.</text>
</comment>
<dbReference type="Proteomes" id="UP000663870">
    <property type="component" value="Unassembled WGS sequence"/>
</dbReference>
<feature type="compositionally biased region" description="Basic and acidic residues" evidence="2">
    <location>
        <begin position="450"/>
        <end position="503"/>
    </location>
</feature>
<feature type="compositionally biased region" description="Basic and acidic residues" evidence="2">
    <location>
        <begin position="280"/>
        <end position="308"/>
    </location>
</feature>
<dbReference type="AlphaFoldDB" id="A0A813P468"/>
<evidence type="ECO:0000313" key="4">
    <source>
        <dbReference type="EMBL" id="CAF0745667.1"/>
    </source>
</evidence>
<feature type="compositionally biased region" description="Low complexity" evidence="2">
    <location>
        <begin position="599"/>
        <end position="610"/>
    </location>
</feature>
<feature type="compositionally biased region" description="Basic and acidic residues" evidence="2">
    <location>
        <begin position="538"/>
        <end position="564"/>
    </location>
</feature>
<dbReference type="GO" id="GO:0003723">
    <property type="term" value="F:RNA binding"/>
    <property type="evidence" value="ECO:0007669"/>
    <property type="project" value="UniProtKB-UniRule"/>
</dbReference>
<feature type="compositionally biased region" description="Low complexity" evidence="2">
    <location>
        <begin position="156"/>
        <end position="166"/>
    </location>
</feature>
<dbReference type="SUPFAM" id="SSF54928">
    <property type="entry name" value="RNA-binding domain, RBD"/>
    <property type="match status" value="1"/>
</dbReference>
<dbReference type="InterPro" id="IPR000504">
    <property type="entry name" value="RRM_dom"/>
</dbReference>